<comment type="caution">
    <text evidence="1">The sequence shown here is derived from an EMBL/GenBank/DDBJ whole genome shotgun (WGS) entry which is preliminary data.</text>
</comment>
<organism evidence="1 2">
    <name type="scientific">Microbacterium hatanonis</name>
    <dbReference type="NCBI Taxonomy" id="404366"/>
    <lineage>
        <taxon>Bacteria</taxon>
        <taxon>Bacillati</taxon>
        <taxon>Actinomycetota</taxon>
        <taxon>Actinomycetes</taxon>
        <taxon>Micrococcales</taxon>
        <taxon>Microbacteriaceae</taxon>
        <taxon>Microbacterium</taxon>
    </lineage>
</organism>
<keyword evidence="2" id="KW-1185">Reference proteome</keyword>
<accession>A0A5C8I5E6</accession>
<dbReference type="EMBL" id="VRSV01000001">
    <property type="protein sequence ID" value="TXK13093.1"/>
    <property type="molecule type" value="Genomic_DNA"/>
</dbReference>
<evidence type="ECO:0000313" key="1">
    <source>
        <dbReference type="EMBL" id="TXK13093.1"/>
    </source>
</evidence>
<dbReference type="AlphaFoldDB" id="A0A5C8I5E6"/>
<proteinExistence type="predicted"/>
<sequence>MLTDLPDWARSAWVGRKLLDVGKNEEALRALWTEIDMGCPWYLMQARFLAEARLEGSLGHPEAAIDRLCMAVQPPANDHWDPDLYVQALYELATIEAHNPQIDSALRRAEWATIAFEVVDSVTWWSFVPWWDESKQQRLRAIIDAADPRPTLVDHNPKASWQHDIADPDHEIRSLEHWQDELMGLEESLVATVTMSEFNDSGLRRPYADEIAELWSEGDPARTAADVSDLLLDAYRPQESDESDLQDGDTERPYWHDPLAQTELEALLARAYAAMGRPDAADAAYARAFNGYKEASGWVLQLDALTDGRILAALGEVDRAFDRLWESVRRFNSPLGDLDLALEALCELANLERPSPRHPSPRDWAIVAKAMASAEGSWSPGPWYESFSGRVDRLAR</sequence>
<dbReference type="RefSeq" id="WP_147893774.1">
    <property type="nucleotide sequence ID" value="NZ_BAAANR010000001.1"/>
</dbReference>
<protein>
    <submittedName>
        <fullName evidence="1">Uncharacterized protein</fullName>
    </submittedName>
</protein>
<name>A0A5C8I5E6_9MICO</name>
<dbReference type="Proteomes" id="UP000321034">
    <property type="component" value="Unassembled WGS sequence"/>
</dbReference>
<reference evidence="1 2" key="1">
    <citation type="submission" date="2019-08" db="EMBL/GenBank/DDBJ databases">
        <authorList>
            <person name="Dong K."/>
        </authorList>
    </citation>
    <scope>NUCLEOTIDE SEQUENCE [LARGE SCALE GENOMIC DNA]</scope>
    <source>
        <strain evidence="1 2">JCM14558</strain>
    </source>
</reference>
<gene>
    <name evidence="1" type="ORF">FVP77_06610</name>
</gene>
<evidence type="ECO:0000313" key="2">
    <source>
        <dbReference type="Proteomes" id="UP000321034"/>
    </source>
</evidence>